<keyword evidence="5" id="KW-1185">Reference proteome</keyword>
<evidence type="ECO:0000313" key="6">
    <source>
        <dbReference type="Proteomes" id="UP001178322"/>
    </source>
</evidence>
<protein>
    <recommendedName>
        <fullName evidence="7">TFIIB-type zinc ribbon-containing protein</fullName>
    </recommendedName>
</protein>
<evidence type="ECO:0000256" key="1">
    <source>
        <dbReference type="SAM" id="MobiDB-lite"/>
    </source>
</evidence>
<accession>A0AAX3X3W8</accession>
<organism evidence="4 6">
    <name type="scientific">Lysinibacillus pakistanensis</name>
    <dbReference type="NCBI Taxonomy" id="759811"/>
    <lineage>
        <taxon>Bacteria</taxon>
        <taxon>Bacillati</taxon>
        <taxon>Bacillota</taxon>
        <taxon>Bacilli</taxon>
        <taxon>Bacillales</taxon>
        <taxon>Bacillaceae</taxon>
        <taxon>Lysinibacillus</taxon>
    </lineage>
</organism>
<dbReference type="EMBL" id="CP045835">
    <property type="protein sequence ID" value="QGG51532.1"/>
    <property type="molecule type" value="Genomic_DNA"/>
</dbReference>
<keyword evidence="2" id="KW-1133">Transmembrane helix</keyword>
<evidence type="ECO:0000256" key="2">
    <source>
        <dbReference type="SAM" id="Phobius"/>
    </source>
</evidence>
<reference evidence="3 5" key="1">
    <citation type="submission" date="2019-11" db="EMBL/GenBank/DDBJ databases">
        <title>Whole Genome Sequencing and Comparative Genomic Analyses of Lysinibacillus pakistanensis LZH-9, a Halotolerant Strain with Excellent COD Removal Capability.</title>
        <authorList>
            <person name="Zhou H."/>
        </authorList>
    </citation>
    <scope>NUCLEOTIDE SEQUENCE [LARGE SCALE GENOMIC DNA]</scope>
    <source>
        <strain evidence="3 5">LZH-9</strain>
    </source>
</reference>
<keyword evidence="2" id="KW-0812">Transmembrane</keyword>
<proteinExistence type="predicted"/>
<dbReference type="Proteomes" id="UP001178322">
    <property type="component" value="Chromosome"/>
</dbReference>
<evidence type="ECO:0008006" key="7">
    <source>
        <dbReference type="Google" id="ProtNLM"/>
    </source>
</evidence>
<sequence>MSVCPNCLANNSIKKVYRDGSVFKACEYCNTIVEETTEREPTVREENEVQNDEQKEKSSGKAFAVGIGLMILLFIIEFIIKI</sequence>
<reference evidence="4" key="2">
    <citation type="submission" date="2023-05" db="EMBL/GenBank/DDBJ databases">
        <title>Comparative genomics of Bacillaceae isolates and their secondary metabolite potential.</title>
        <authorList>
            <person name="Song L."/>
            <person name="Nielsen L.J."/>
            <person name="Mohite O."/>
            <person name="Xu X."/>
            <person name="Weber T."/>
            <person name="Kovacs A.T."/>
        </authorList>
    </citation>
    <scope>NUCLEOTIDE SEQUENCE</scope>
    <source>
        <strain evidence="4">LY1</strain>
    </source>
</reference>
<feature type="transmembrane region" description="Helical" evidence="2">
    <location>
        <begin position="62"/>
        <end position="80"/>
    </location>
</feature>
<evidence type="ECO:0000313" key="5">
    <source>
        <dbReference type="Proteomes" id="UP000373269"/>
    </source>
</evidence>
<dbReference type="EMBL" id="CP126101">
    <property type="protein sequence ID" value="WHY54017.1"/>
    <property type="molecule type" value="Genomic_DNA"/>
</dbReference>
<evidence type="ECO:0000313" key="4">
    <source>
        <dbReference type="EMBL" id="WHY54017.1"/>
    </source>
</evidence>
<dbReference type="Proteomes" id="UP000373269">
    <property type="component" value="Chromosome"/>
</dbReference>
<dbReference type="RefSeq" id="WP_054771511.1">
    <property type="nucleotide sequence ID" value="NZ_CP045835.1"/>
</dbReference>
<name>A0AAX3X3W8_9BACI</name>
<feature type="region of interest" description="Disordered" evidence="1">
    <location>
        <begin position="37"/>
        <end position="59"/>
    </location>
</feature>
<gene>
    <name evidence="3" type="ORF">GDS87_11495</name>
    <name evidence="4" type="ORF">QNH24_12490</name>
</gene>
<keyword evidence="2" id="KW-0472">Membrane</keyword>
<evidence type="ECO:0000313" key="3">
    <source>
        <dbReference type="EMBL" id="QGG51532.1"/>
    </source>
</evidence>
<dbReference type="AlphaFoldDB" id="A0AAX3X3W8"/>